<evidence type="ECO:0000256" key="1">
    <source>
        <dbReference type="SAM" id="MobiDB-lite"/>
    </source>
</evidence>
<dbReference type="Gene3D" id="3.40.630.10">
    <property type="entry name" value="Zn peptidases"/>
    <property type="match status" value="1"/>
</dbReference>
<dbReference type="Proteomes" id="UP000245698">
    <property type="component" value="Unassembled WGS sequence"/>
</dbReference>
<sequence length="152" mass="16342">MLHNDPIAPITPESSPGVTASTPIPNSASRRRRRRASSPISSSRSAWRLIGIGGPGVVGVLRSGRGRTIGLTAELDALPVIEKTGLSYASTKDGVMHEVPGSLTERDPVNLGCRAAAQRRLPKRFSLLFGGIFKQAFKSIRSKVWRAVRDSN</sequence>
<evidence type="ECO:0000313" key="3">
    <source>
        <dbReference type="Proteomes" id="UP000245698"/>
    </source>
</evidence>
<reference evidence="3" key="1">
    <citation type="submission" date="2016-12" db="EMBL/GenBank/DDBJ databases">
        <authorList>
            <person name="Brunel B."/>
        </authorList>
    </citation>
    <scope>NUCLEOTIDE SEQUENCE [LARGE SCALE GENOMIC DNA]</scope>
</reference>
<protein>
    <submittedName>
        <fullName evidence="2">Uncharacterized protein</fullName>
    </submittedName>
</protein>
<organism evidence="2 3">
    <name type="scientific">Mesorhizobium delmotii</name>
    <dbReference type="NCBI Taxonomy" id="1631247"/>
    <lineage>
        <taxon>Bacteria</taxon>
        <taxon>Pseudomonadati</taxon>
        <taxon>Pseudomonadota</taxon>
        <taxon>Alphaproteobacteria</taxon>
        <taxon>Hyphomicrobiales</taxon>
        <taxon>Phyllobacteriaceae</taxon>
        <taxon>Mesorhizobium</taxon>
    </lineage>
</organism>
<evidence type="ECO:0000313" key="2">
    <source>
        <dbReference type="EMBL" id="SJM29954.1"/>
    </source>
</evidence>
<dbReference type="EMBL" id="FUIG01000018">
    <property type="protein sequence ID" value="SJM29954.1"/>
    <property type="molecule type" value="Genomic_DNA"/>
</dbReference>
<feature type="compositionally biased region" description="Polar residues" evidence="1">
    <location>
        <begin position="12"/>
        <end position="26"/>
    </location>
</feature>
<dbReference type="AlphaFoldDB" id="A0A2P9AFP2"/>
<dbReference type="SUPFAM" id="SSF53187">
    <property type="entry name" value="Zn-dependent exopeptidases"/>
    <property type="match status" value="1"/>
</dbReference>
<proteinExistence type="predicted"/>
<accession>A0A2P9AFP2</accession>
<keyword evidence="3" id="KW-1185">Reference proteome</keyword>
<gene>
    <name evidence="2" type="ORF">BQ8482_120009</name>
</gene>
<name>A0A2P9AFP2_9HYPH</name>
<feature type="region of interest" description="Disordered" evidence="1">
    <location>
        <begin position="1"/>
        <end position="40"/>
    </location>
</feature>